<dbReference type="Pfam" id="PF07876">
    <property type="entry name" value="Dabb"/>
    <property type="match status" value="1"/>
</dbReference>
<dbReference type="EMBL" id="LZKG01000039">
    <property type="protein sequence ID" value="OBI32477.1"/>
    <property type="molecule type" value="Genomic_DNA"/>
</dbReference>
<proteinExistence type="predicted"/>
<dbReference type="SMART" id="SM00886">
    <property type="entry name" value="Dabb"/>
    <property type="match status" value="1"/>
</dbReference>
<dbReference type="Gene3D" id="3.30.70.100">
    <property type="match status" value="1"/>
</dbReference>
<organism evidence="2 3">
    <name type="scientific">Mycolicibacter sinensis (strain JDM601)</name>
    <name type="common">Mycobacterium sinense</name>
    <dbReference type="NCBI Taxonomy" id="875328"/>
    <lineage>
        <taxon>Bacteria</taxon>
        <taxon>Bacillati</taxon>
        <taxon>Actinomycetota</taxon>
        <taxon>Actinomycetes</taxon>
        <taxon>Mycobacteriales</taxon>
        <taxon>Mycobacteriaceae</taxon>
        <taxon>Mycolicibacter</taxon>
    </lineage>
</organism>
<feature type="domain" description="Stress-response A/B barrel" evidence="1">
    <location>
        <begin position="98"/>
        <end position="193"/>
    </location>
</feature>
<gene>
    <name evidence="2" type="ORF">A5710_15050</name>
</gene>
<accession>A0A1A2Y5A1</accession>
<dbReference type="InterPro" id="IPR011008">
    <property type="entry name" value="Dimeric_a/b-barrel"/>
</dbReference>
<protein>
    <submittedName>
        <fullName evidence="2">Stress responsive protein</fullName>
    </submittedName>
</protein>
<dbReference type="SUPFAM" id="SSF54909">
    <property type="entry name" value="Dimeric alpha+beta barrel"/>
    <property type="match status" value="1"/>
</dbReference>
<dbReference type="PROSITE" id="PS51502">
    <property type="entry name" value="S_R_A_B_BARREL"/>
    <property type="match status" value="1"/>
</dbReference>
<dbReference type="Proteomes" id="UP000093943">
    <property type="component" value="Unassembled WGS sequence"/>
</dbReference>
<evidence type="ECO:0000313" key="2">
    <source>
        <dbReference type="EMBL" id="OBI32477.1"/>
    </source>
</evidence>
<dbReference type="InterPro" id="IPR013097">
    <property type="entry name" value="Dabb"/>
</dbReference>
<name>A0A1A2Y5A1_MYCSD</name>
<dbReference type="RefSeq" id="WP_065018965.1">
    <property type="nucleotide sequence ID" value="NZ_LZKG01000039.1"/>
</dbReference>
<sequence length="210" mass="23590">MFNVTRLLDVEAQDRKRMLATIRAAAEHSGALRWVVEPTESGSRNGGDVLAHLRFADRGHWQAAEPGFARALSDPAITRVNGATYRGDPACGGSPGTVYRTLLLRVQPDTAPDTVARFEAELALMTNYVTTIRAWQLSRVLEPVGDSDWTHVFEQEFTDVDGLMGPYLMHPIHWAVVDRWFDPESTDIIIRDRVCHSFCTLDRPILHPPR</sequence>
<dbReference type="AlphaFoldDB" id="A0A1A2Y5A1"/>
<evidence type="ECO:0000259" key="1">
    <source>
        <dbReference type="PROSITE" id="PS51502"/>
    </source>
</evidence>
<evidence type="ECO:0000313" key="3">
    <source>
        <dbReference type="Proteomes" id="UP000093943"/>
    </source>
</evidence>
<comment type="caution">
    <text evidence="2">The sequence shown here is derived from an EMBL/GenBank/DDBJ whole genome shotgun (WGS) entry which is preliminary data.</text>
</comment>
<reference evidence="3" key="1">
    <citation type="submission" date="2016-06" db="EMBL/GenBank/DDBJ databases">
        <authorList>
            <person name="Sutton G."/>
            <person name="Brinkac L."/>
            <person name="Sanka R."/>
            <person name="Adams M."/>
            <person name="Lau E."/>
            <person name="Sam S."/>
            <person name="Sreng N."/>
            <person name="Him V."/>
            <person name="Kerleguer A."/>
            <person name="Cheng S."/>
        </authorList>
    </citation>
    <scope>NUCLEOTIDE SEQUENCE [LARGE SCALE GENOMIC DNA]</scope>
    <source>
        <strain evidence="3">E1876</strain>
    </source>
</reference>